<dbReference type="InterPro" id="IPR014914">
    <property type="entry name" value="RES_dom"/>
</dbReference>
<evidence type="ECO:0000313" key="2">
    <source>
        <dbReference type="EMBL" id="RCW85056.1"/>
    </source>
</evidence>
<keyword evidence="3" id="KW-1185">Reference proteome</keyword>
<dbReference type="Proteomes" id="UP000253345">
    <property type="component" value="Unassembled WGS sequence"/>
</dbReference>
<dbReference type="RefSeq" id="WP_114348816.1">
    <property type="nucleotide sequence ID" value="NZ_QPJL01000006.1"/>
</dbReference>
<reference evidence="2 3" key="1">
    <citation type="submission" date="2018-07" db="EMBL/GenBank/DDBJ databases">
        <title>Genomic Encyclopedia of Type Strains, Phase III (KMG-III): the genomes of soil and plant-associated and newly described type strains.</title>
        <authorList>
            <person name="Whitman W."/>
        </authorList>
    </citation>
    <scope>NUCLEOTIDE SEQUENCE [LARGE SCALE GENOMIC DNA]</scope>
    <source>
        <strain evidence="2 3">CECT 8525</strain>
    </source>
</reference>
<sequence length="357" mass="40449">MSLRKLTNDTADDFRFFPEDRIGPFLPISEEDIDIFNDILNEEIDSVFASTICCCDFCYDDFKRHWPEVPFRKIEFQTKSIESWWFLESSRVIDLYTAAEISTLRHCVCCSRCNRFDSWNLWLYEHRFSGADTVEKAIGELLELGSKTPFLMLEHPFAKSVLEQIRTLATVATRKQLDMRLYRARLAADIIKLAQNKDELSTYAPPPAASVGEGRFNHAGHPMLYVASSPAVAAAELGRPGDLCNVAELYIAAELKILELIDFDENAPGYELLEALASSALLLEPRTGEGWMKPQYVFSRFVADCAISAGFNAIRFGSTKRVIGNNIVILDPPLDFSTFATLRNTVEQVCEKPDHRY</sequence>
<dbReference type="EMBL" id="QPJL01000006">
    <property type="protein sequence ID" value="RCW85056.1"/>
    <property type="molecule type" value="Genomic_DNA"/>
</dbReference>
<dbReference type="Pfam" id="PF08808">
    <property type="entry name" value="RES"/>
    <property type="match status" value="1"/>
</dbReference>
<name>A0A368Z0Q4_9RHOB</name>
<feature type="domain" description="RES" evidence="1">
    <location>
        <begin position="199"/>
        <end position="343"/>
    </location>
</feature>
<evidence type="ECO:0000313" key="3">
    <source>
        <dbReference type="Proteomes" id="UP000253345"/>
    </source>
</evidence>
<proteinExistence type="predicted"/>
<gene>
    <name evidence="2" type="ORF">DFP89_10674</name>
</gene>
<dbReference type="OrthoDB" id="1425103at2"/>
<dbReference type="SMART" id="SM00953">
    <property type="entry name" value="RES"/>
    <property type="match status" value="1"/>
</dbReference>
<evidence type="ECO:0000259" key="1">
    <source>
        <dbReference type="SMART" id="SM00953"/>
    </source>
</evidence>
<accession>A0A368Z0Q4</accession>
<organism evidence="2 3">
    <name type="scientific">Paracoccus lutimaris</name>
    <dbReference type="NCBI Taxonomy" id="1490030"/>
    <lineage>
        <taxon>Bacteria</taxon>
        <taxon>Pseudomonadati</taxon>
        <taxon>Pseudomonadota</taxon>
        <taxon>Alphaproteobacteria</taxon>
        <taxon>Rhodobacterales</taxon>
        <taxon>Paracoccaceae</taxon>
        <taxon>Paracoccus</taxon>
    </lineage>
</organism>
<comment type="caution">
    <text evidence="2">The sequence shown here is derived from an EMBL/GenBank/DDBJ whole genome shotgun (WGS) entry which is preliminary data.</text>
</comment>
<protein>
    <submittedName>
        <fullName evidence="2">RES domain-containing protein</fullName>
    </submittedName>
</protein>
<dbReference type="AlphaFoldDB" id="A0A368Z0Q4"/>